<reference evidence="2 3" key="1">
    <citation type="submission" date="2020-08" db="EMBL/GenBank/DDBJ databases">
        <title>A Genomic Blueprint of the Chicken Gut Microbiome.</title>
        <authorList>
            <person name="Gilroy R."/>
            <person name="Ravi A."/>
            <person name="Getino M."/>
            <person name="Pursley I."/>
            <person name="Horton D.L."/>
            <person name="Alikhan N.-F."/>
            <person name="Baker D."/>
            <person name="Gharbi K."/>
            <person name="Hall N."/>
            <person name="Watson M."/>
            <person name="Adriaenssens E.M."/>
            <person name="Foster-Nyarko E."/>
            <person name="Jarju S."/>
            <person name="Secka A."/>
            <person name="Antonio M."/>
            <person name="Oren A."/>
            <person name="Chaudhuri R."/>
            <person name="La Ragione R.M."/>
            <person name="Hildebrand F."/>
            <person name="Pallen M.J."/>
        </authorList>
    </citation>
    <scope>NUCLEOTIDE SEQUENCE [LARGE SCALE GENOMIC DNA]</scope>
    <source>
        <strain evidence="2 3">Sa4CUA1</strain>
    </source>
</reference>
<gene>
    <name evidence="2" type="ORF">H9652_15180</name>
</gene>
<keyword evidence="1" id="KW-0812">Transmembrane</keyword>
<dbReference type="Proteomes" id="UP000641803">
    <property type="component" value="Unassembled WGS sequence"/>
</dbReference>
<protein>
    <submittedName>
        <fullName evidence="2">Uncharacterized protein</fullName>
    </submittedName>
</protein>
<proteinExistence type="predicted"/>
<accession>A0ABR8RVD7</accession>
<name>A0ABR8RVD7_9CELL</name>
<evidence type="ECO:0000313" key="2">
    <source>
        <dbReference type="EMBL" id="MBD7951746.1"/>
    </source>
</evidence>
<organism evidence="2 3">
    <name type="scientific">Oerskovia rustica</name>
    <dbReference type="NCBI Taxonomy" id="2762237"/>
    <lineage>
        <taxon>Bacteria</taxon>
        <taxon>Bacillati</taxon>
        <taxon>Actinomycetota</taxon>
        <taxon>Actinomycetes</taxon>
        <taxon>Micrococcales</taxon>
        <taxon>Cellulomonadaceae</taxon>
        <taxon>Oerskovia</taxon>
    </lineage>
</organism>
<keyword evidence="1" id="KW-0472">Membrane</keyword>
<feature type="transmembrane region" description="Helical" evidence="1">
    <location>
        <begin position="372"/>
        <end position="393"/>
    </location>
</feature>
<sequence length="432" mass="45718">MPRRRPSFALCFAAVRVPLGGDAAQVAGAFADVLRTAGVVGATIAGRHVGVDGWVVAKLLAAPQGDDLRPVVVRRGQVGEPPAAGDDEEVLLSDPETGWTLVLAAGTGELHRALDAAFGDARLGTSLSFDEGAFPGDDGMLSVGFEYRDLVVADFPPHESAMLAHTAKVPVRFVTVPATATTRAAAIVTGLESTQDVSQVATWPAKGPVLHLWVNGGWSGFLVVAGKTMVGHEFGPGWDVVDPTRADGSIDDESIADVVLDQIMVEPSDPQEVARALGLDDERAAALRELLSERDPADALDRLAAILALPVEVLPALRGQVRLDALPGAVVEHPRSFLRSAMADSATGADDPVARRLTAGLDLDDARRRKPWWFLTWQILAIPIIGGVSVAMFTYFDSPVRGWFFAALCVLNAAWAFWPRNPGGAPRGTQDA</sequence>
<evidence type="ECO:0000313" key="3">
    <source>
        <dbReference type="Proteomes" id="UP000641803"/>
    </source>
</evidence>
<dbReference type="EMBL" id="JACSQQ010000029">
    <property type="protein sequence ID" value="MBD7951746.1"/>
    <property type="molecule type" value="Genomic_DNA"/>
</dbReference>
<feature type="transmembrane region" description="Helical" evidence="1">
    <location>
        <begin position="400"/>
        <end position="418"/>
    </location>
</feature>
<keyword evidence="3" id="KW-1185">Reference proteome</keyword>
<dbReference type="RefSeq" id="WP_191796991.1">
    <property type="nucleotide sequence ID" value="NZ_JACSQQ010000029.1"/>
</dbReference>
<evidence type="ECO:0000256" key="1">
    <source>
        <dbReference type="SAM" id="Phobius"/>
    </source>
</evidence>
<comment type="caution">
    <text evidence="2">The sequence shown here is derived from an EMBL/GenBank/DDBJ whole genome shotgun (WGS) entry which is preliminary data.</text>
</comment>
<keyword evidence="1" id="KW-1133">Transmembrane helix</keyword>